<evidence type="ECO:0000259" key="4">
    <source>
        <dbReference type="SMART" id="SM00738"/>
    </source>
</evidence>
<proteinExistence type="predicted"/>
<accession>A0A9X2AAP4</accession>
<sequence length="160" mass="18662">MGWYVLYTKRKSEIRVANSLANANFEVYCPTVKEVRQWSDRKKKVESPLFKSYIFIRLKESNRAKVFGFPGVIRYLYWLGRPAIARDEEIDIIKDWLENDDYDAFEVNGISPGDRVKIKSGPFQDKEGVIQEIGSKRLRLILRDMGITINVRIKELSIQG</sequence>
<dbReference type="GO" id="GO:0006354">
    <property type="term" value="P:DNA-templated transcription elongation"/>
    <property type="evidence" value="ECO:0007669"/>
    <property type="project" value="InterPro"/>
</dbReference>
<dbReference type="EMBL" id="JAKVTV010000001">
    <property type="protein sequence ID" value="MCH4822747.1"/>
    <property type="molecule type" value="Genomic_DNA"/>
</dbReference>
<dbReference type="Pfam" id="PF00467">
    <property type="entry name" value="KOW"/>
    <property type="match status" value="1"/>
</dbReference>
<keyword evidence="6" id="KW-1185">Reference proteome</keyword>
<dbReference type="Gene3D" id="3.30.70.940">
    <property type="entry name" value="NusG, N-terminal domain"/>
    <property type="match status" value="1"/>
</dbReference>
<dbReference type="Proteomes" id="UP001139226">
    <property type="component" value="Unassembled WGS sequence"/>
</dbReference>
<gene>
    <name evidence="5" type="ORF">ML462_06135</name>
</gene>
<dbReference type="Pfam" id="PF02357">
    <property type="entry name" value="NusG"/>
    <property type="match status" value="1"/>
</dbReference>
<evidence type="ECO:0000313" key="6">
    <source>
        <dbReference type="Proteomes" id="UP001139226"/>
    </source>
</evidence>
<evidence type="ECO:0000256" key="3">
    <source>
        <dbReference type="ARBA" id="ARBA00023163"/>
    </source>
</evidence>
<dbReference type="InterPro" id="IPR008991">
    <property type="entry name" value="Translation_prot_SH3-like_sf"/>
</dbReference>
<evidence type="ECO:0000256" key="2">
    <source>
        <dbReference type="ARBA" id="ARBA00023015"/>
    </source>
</evidence>
<dbReference type="GO" id="GO:0031564">
    <property type="term" value="P:transcription antitermination"/>
    <property type="evidence" value="ECO:0007669"/>
    <property type="project" value="UniProtKB-KW"/>
</dbReference>
<dbReference type="InterPro" id="IPR006645">
    <property type="entry name" value="NGN-like_dom"/>
</dbReference>
<dbReference type="InterPro" id="IPR036735">
    <property type="entry name" value="NGN_dom_sf"/>
</dbReference>
<dbReference type="AlphaFoldDB" id="A0A9X2AAP4"/>
<organism evidence="5 6">
    <name type="scientific">Christiangramia lutea</name>
    <dbReference type="NCBI Taxonomy" id="1607951"/>
    <lineage>
        <taxon>Bacteria</taxon>
        <taxon>Pseudomonadati</taxon>
        <taxon>Bacteroidota</taxon>
        <taxon>Flavobacteriia</taxon>
        <taxon>Flavobacteriales</taxon>
        <taxon>Flavobacteriaceae</taxon>
        <taxon>Christiangramia</taxon>
    </lineage>
</organism>
<name>A0A9X2AAP4_9FLAO</name>
<dbReference type="InterPro" id="IPR005824">
    <property type="entry name" value="KOW"/>
</dbReference>
<evidence type="ECO:0000313" key="5">
    <source>
        <dbReference type="EMBL" id="MCH4822747.1"/>
    </source>
</evidence>
<dbReference type="CDD" id="cd06091">
    <property type="entry name" value="KOW_NusG"/>
    <property type="match status" value="1"/>
</dbReference>
<dbReference type="InterPro" id="IPR043425">
    <property type="entry name" value="NusG-like"/>
</dbReference>
<dbReference type="NCBIfam" id="NF033644">
    <property type="entry name" value="antiterm_UpxY"/>
    <property type="match status" value="1"/>
</dbReference>
<feature type="domain" description="NusG-like N-terminal" evidence="4">
    <location>
        <begin position="1"/>
        <end position="97"/>
    </location>
</feature>
<protein>
    <submittedName>
        <fullName evidence="5">UpxY family transcription antiterminator</fullName>
    </submittedName>
</protein>
<comment type="caution">
    <text evidence="5">The sequence shown here is derived from an EMBL/GenBank/DDBJ whole genome shotgun (WGS) entry which is preliminary data.</text>
</comment>
<keyword evidence="3" id="KW-0804">Transcription</keyword>
<dbReference type="SUPFAM" id="SSF82679">
    <property type="entry name" value="N-utilization substance G protein NusG, N-terminal domain"/>
    <property type="match status" value="1"/>
</dbReference>
<dbReference type="PANTHER" id="PTHR30265">
    <property type="entry name" value="RHO-INTERACTING TRANSCRIPTION TERMINATION FACTOR NUSG"/>
    <property type="match status" value="1"/>
</dbReference>
<dbReference type="CDD" id="cd09895">
    <property type="entry name" value="NGN_SP_UpxY"/>
    <property type="match status" value="1"/>
</dbReference>
<evidence type="ECO:0000256" key="1">
    <source>
        <dbReference type="ARBA" id="ARBA00022814"/>
    </source>
</evidence>
<dbReference type="RefSeq" id="WP_240712868.1">
    <property type="nucleotide sequence ID" value="NZ_JAKVTV010000001.1"/>
</dbReference>
<reference evidence="5" key="1">
    <citation type="submission" date="2022-03" db="EMBL/GenBank/DDBJ databases">
        <title>Gramella crocea sp. nov., isolated from activated sludge of a seafood processing plant.</title>
        <authorList>
            <person name="Zhang X."/>
        </authorList>
    </citation>
    <scope>NUCLEOTIDE SEQUENCE</scope>
    <source>
        <strain evidence="5">YJ019</strain>
    </source>
</reference>
<dbReference type="SMART" id="SM00738">
    <property type="entry name" value="NGN"/>
    <property type="match status" value="1"/>
</dbReference>
<keyword evidence="2" id="KW-0805">Transcription regulation</keyword>
<keyword evidence="1" id="KW-0889">Transcription antitermination</keyword>
<dbReference type="SUPFAM" id="SSF50104">
    <property type="entry name" value="Translation proteins SH3-like domain"/>
    <property type="match status" value="1"/>
</dbReference>
<dbReference type="PANTHER" id="PTHR30265:SF4">
    <property type="entry name" value="KOW MOTIF FAMILY PROTEIN, EXPRESSED"/>
    <property type="match status" value="1"/>
</dbReference>